<keyword evidence="2" id="KW-1185">Reference proteome</keyword>
<accession>A0A4S4AW06</accession>
<protein>
    <recommendedName>
        <fullName evidence="3">Lipoprotein</fullName>
    </recommendedName>
</protein>
<comment type="caution">
    <text evidence="1">The sequence shown here is derived from an EMBL/GenBank/DDBJ whole genome shotgun (WGS) entry which is preliminary data.</text>
</comment>
<name>A0A4S4AW06_9RHOO</name>
<dbReference type="RefSeq" id="WP_136383856.1">
    <property type="nucleotide sequence ID" value="NZ_SSOD01000003.1"/>
</dbReference>
<evidence type="ECO:0000313" key="2">
    <source>
        <dbReference type="Proteomes" id="UP000307956"/>
    </source>
</evidence>
<evidence type="ECO:0008006" key="3">
    <source>
        <dbReference type="Google" id="ProtNLM"/>
    </source>
</evidence>
<sequence length="167" mass="18900">MKYMHFTMLTVLLTACASSDKIVLNEEQVRLHAAETQEVIAFFKDRRILITDTGGREDEIGFVEIQSVQGGGYHVKYGGGFHAQLTNLVTECVGRSGDYPHLACKMYNGYNRWNRIDIRRMREDTIVRSSALIPSQRPIPVKAGDLSIHIQHSPISRRYAGQFASEK</sequence>
<proteinExistence type="predicted"/>
<dbReference type="Proteomes" id="UP000307956">
    <property type="component" value="Unassembled WGS sequence"/>
</dbReference>
<evidence type="ECO:0000313" key="1">
    <source>
        <dbReference type="EMBL" id="THF63405.1"/>
    </source>
</evidence>
<dbReference type="PROSITE" id="PS51257">
    <property type="entry name" value="PROKAR_LIPOPROTEIN"/>
    <property type="match status" value="1"/>
</dbReference>
<dbReference type="AlphaFoldDB" id="A0A4S4AW06"/>
<gene>
    <name evidence="1" type="ORF">E6O51_04935</name>
</gene>
<reference evidence="1 2" key="1">
    <citation type="submission" date="2019-04" db="EMBL/GenBank/DDBJ databases">
        <title>Azoarcus rhizosphaerae sp. nov. isolated from rhizosphere of Ficus religiosa.</title>
        <authorList>
            <person name="Lin S.-Y."/>
            <person name="Hameed A."/>
            <person name="Hsu Y.-H."/>
            <person name="Young C.-C."/>
        </authorList>
    </citation>
    <scope>NUCLEOTIDE SEQUENCE [LARGE SCALE GENOMIC DNA]</scope>
    <source>
        <strain evidence="1 2">CC-YHH848</strain>
    </source>
</reference>
<organism evidence="1 2">
    <name type="scientific">Pseudothauera rhizosphaerae</name>
    <dbReference type="NCBI Taxonomy" id="2565932"/>
    <lineage>
        <taxon>Bacteria</taxon>
        <taxon>Pseudomonadati</taxon>
        <taxon>Pseudomonadota</taxon>
        <taxon>Betaproteobacteria</taxon>
        <taxon>Rhodocyclales</taxon>
        <taxon>Zoogloeaceae</taxon>
        <taxon>Pseudothauera</taxon>
    </lineage>
</organism>
<dbReference type="EMBL" id="SSOD01000003">
    <property type="protein sequence ID" value="THF63405.1"/>
    <property type="molecule type" value="Genomic_DNA"/>
</dbReference>